<evidence type="ECO:0000313" key="4">
    <source>
        <dbReference type="Proteomes" id="UP000681720"/>
    </source>
</evidence>
<dbReference type="AlphaFoldDB" id="A0A8S2P7Z2"/>
<accession>A0A8S2P7Z2</accession>
<comment type="caution">
    <text evidence="3">The sequence shown here is derived from an EMBL/GenBank/DDBJ whole genome shotgun (WGS) entry which is preliminary data.</text>
</comment>
<sequence length="424" mass="49449">MGSLKVVLLTESNSLAENAALPYKYYGHILREKILAITEELHYRCECVDVHKLDFQEHESVNKFLNADIVIMDVTNQDRRPTFMYQKGNRENKFTESFCQDQDSLEKAIDWYRRGFAADPNIYAGINLLFLLAVRTDDLKNSEAYRIIIQLNALLGKKGRSLRDLTDYWDVATYFELHAVQRDWSKACLAALHMYLLNPPIWYLKSTINNLKILHQATRMRNQQKPREQPSTSSDDEDVYSFWIDYFSDAINSNLTSNEEKELPAQVPILVCDNYEKNDGTTLKNVYVESHLQLNFHTGSEPETLVIRTLEKQKQKQTEESVRTIDMNSIRSIINVKRDNRSVFLYAYENAEAFLSVELQIFFSSAERRTAFNEKMSKYRLQTSISEVEPKFDVSDLDKLNQKFLIVGKQTSETMHRNLHKNTN</sequence>
<evidence type="ECO:0000259" key="1">
    <source>
        <dbReference type="Pfam" id="PF13281"/>
    </source>
</evidence>
<proteinExistence type="predicted"/>
<protein>
    <submittedName>
        <fullName evidence="3">Uncharacterized protein</fullName>
    </submittedName>
</protein>
<dbReference type="GO" id="GO:0000165">
    <property type="term" value="P:MAPK cascade"/>
    <property type="evidence" value="ECO:0007669"/>
    <property type="project" value="InterPro"/>
</dbReference>
<organism evidence="3 4">
    <name type="scientific">Rotaria magnacalcarata</name>
    <dbReference type="NCBI Taxonomy" id="392030"/>
    <lineage>
        <taxon>Eukaryota</taxon>
        <taxon>Metazoa</taxon>
        <taxon>Spiralia</taxon>
        <taxon>Gnathifera</taxon>
        <taxon>Rotifera</taxon>
        <taxon>Eurotatoria</taxon>
        <taxon>Bdelloidea</taxon>
        <taxon>Philodinida</taxon>
        <taxon>Philodinidae</taxon>
        <taxon>Rotaria</taxon>
    </lineage>
</organism>
<reference evidence="3" key="1">
    <citation type="submission" date="2021-02" db="EMBL/GenBank/DDBJ databases">
        <authorList>
            <person name="Nowell W R."/>
        </authorList>
    </citation>
    <scope>NUCLEOTIDE SEQUENCE</scope>
</reference>
<gene>
    <name evidence="3" type="ORF">GIL414_LOCUS13658</name>
</gene>
<dbReference type="Pfam" id="PF13281">
    <property type="entry name" value="MAP3K_TRAF_bd"/>
    <property type="match status" value="1"/>
</dbReference>
<feature type="domain" description="MAP3K PH" evidence="2">
    <location>
        <begin position="267"/>
        <end position="378"/>
    </location>
</feature>
<dbReference type="EMBL" id="CAJOBJ010005590">
    <property type="protein sequence ID" value="CAF4036197.1"/>
    <property type="molecule type" value="Genomic_DNA"/>
</dbReference>
<dbReference type="InterPro" id="IPR043969">
    <property type="entry name" value="MAP3K_PH"/>
</dbReference>
<dbReference type="Pfam" id="PF19039">
    <property type="entry name" value="ASK_PH"/>
    <property type="match status" value="1"/>
</dbReference>
<dbReference type="InterPro" id="IPR025136">
    <property type="entry name" value="MAP3K_TRAF-bd"/>
</dbReference>
<evidence type="ECO:0000313" key="3">
    <source>
        <dbReference type="EMBL" id="CAF4036197.1"/>
    </source>
</evidence>
<dbReference type="Proteomes" id="UP000681720">
    <property type="component" value="Unassembled WGS sequence"/>
</dbReference>
<feature type="domain" description="MAP3K TRAFs-binding" evidence="1">
    <location>
        <begin position="91"/>
        <end position="246"/>
    </location>
</feature>
<evidence type="ECO:0000259" key="2">
    <source>
        <dbReference type="Pfam" id="PF19039"/>
    </source>
</evidence>
<name>A0A8S2P7Z2_9BILA</name>